<evidence type="ECO:0000313" key="2">
    <source>
        <dbReference type="EMBL" id="MDQ0463098.1"/>
    </source>
</evidence>
<keyword evidence="2" id="KW-0378">Hydrolase</keyword>
<dbReference type="PANTHER" id="PTHR42663:SF6">
    <property type="entry name" value="HYDROLASE C777.06C-RELATED"/>
    <property type="match status" value="1"/>
</dbReference>
<dbReference type="CDD" id="cd16279">
    <property type="entry name" value="metallo-hydrolase-like_MBL-fold"/>
    <property type="match status" value="1"/>
</dbReference>
<dbReference type="InterPro" id="IPR001279">
    <property type="entry name" value="Metallo-B-lactamas"/>
</dbReference>
<reference evidence="2 3" key="1">
    <citation type="submission" date="2023-07" db="EMBL/GenBank/DDBJ databases">
        <title>Genomic Encyclopedia of Type Strains, Phase IV (KMG-IV): sequencing the most valuable type-strain genomes for metagenomic binning, comparative biology and taxonomic classification.</title>
        <authorList>
            <person name="Goeker M."/>
        </authorList>
    </citation>
    <scope>NUCLEOTIDE SEQUENCE [LARGE SCALE GENOMIC DNA]</scope>
    <source>
        <strain evidence="2 3">DSM 18695</strain>
    </source>
</reference>
<dbReference type="EC" id="3.1.4.55" evidence="2"/>
<dbReference type="Pfam" id="PF12706">
    <property type="entry name" value="Lactamase_B_2"/>
    <property type="match status" value="1"/>
</dbReference>
<sequence length="266" mass="29087">MSGTLEVTVLGCGSSGGVPRADGNWGDCDPAEPKNRRRRCSLLLRRLGEGAQTTVIVDTSPDFREQAIAAGIKRLDHILFTHDHADQTHGIDDVRAFFLNQRSKIPAHMDAATELSLSRKFGYIFEAEGGYPAICERRRLTAGQMVVLDGPSGAIAAQPFDVRHGAIHSLGFRFGPVAYIPDVDDLQASALKTLAGVEVLIVDALRHTPHPTHAHLARTLEWIAAIQPGRAILTNMHIDMDYRRLLESLPMGVTPAFDGMRLELDI</sequence>
<dbReference type="Proteomes" id="UP001228905">
    <property type="component" value="Unassembled WGS sequence"/>
</dbReference>
<evidence type="ECO:0000259" key="1">
    <source>
        <dbReference type="Pfam" id="PF12706"/>
    </source>
</evidence>
<keyword evidence="3" id="KW-1185">Reference proteome</keyword>
<dbReference type="GO" id="GO:0103043">
    <property type="term" value="F:phosphoribosyl 1,2-cyclic phosphate phosphodiesterase activity"/>
    <property type="evidence" value="ECO:0007669"/>
    <property type="project" value="UniProtKB-EC"/>
</dbReference>
<comment type="caution">
    <text evidence="2">The sequence shown here is derived from an EMBL/GenBank/DDBJ whole genome shotgun (WGS) entry which is preliminary data.</text>
</comment>
<dbReference type="SUPFAM" id="SSF56281">
    <property type="entry name" value="Metallo-hydrolase/oxidoreductase"/>
    <property type="match status" value="1"/>
</dbReference>
<evidence type="ECO:0000313" key="3">
    <source>
        <dbReference type="Proteomes" id="UP001228905"/>
    </source>
</evidence>
<gene>
    <name evidence="2" type="ORF">QO010_000846</name>
</gene>
<dbReference type="PANTHER" id="PTHR42663">
    <property type="entry name" value="HYDROLASE C777.06C-RELATED-RELATED"/>
    <property type="match status" value="1"/>
</dbReference>
<proteinExistence type="predicted"/>
<dbReference type="InterPro" id="IPR036866">
    <property type="entry name" value="RibonucZ/Hydroxyglut_hydro"/>
</dbReference>
<accession>A0ABU0IM59</accession>
<dbReference type="RefSeq" id="WP_307346407.1">
    <property type="nucleotide sequence ID" value="NZ_JAUSVS010000001.1"/>
</dbReference>
<feature type="domain" description="Metallo-beta-lactamase" evidence="1">
    <location>
        <begin position="53"/>
        <end position="234"/>
    </location>
</feature>
<protein>
    <submittedName>
        <fullName evidence="2">Phosphoribosyl 1,2-cyclic phosphate phosphodiesterase</fullName>
        <ecNumber evidence="2">3.1.4.55</ecNumber>
    </submittedName>
</protein>
<dbReference type="Gene3D" id="3.60.15.10">
    <property type="entry name" value="Ribonuclease Z/Hydroxyacylglutathione hydrolase-like"/>
    <property type="match status" value="1"/>
</dbReference>
<name>A0ABU0IM59_9CAUL</name>
<dbReference type="EMBL" id="JAUSVS010000001">
    <property type="protein sequence ID" value="MDQ0463098.1"/>
    <property type="molecule type" value="Genomic_DNA"/>
</dbReference>
<organism evidence="2 3">
    <name type="scientific">Caulobacter ginsengisoli</name>
    <dbReference type="NCBI Taxonomy" id="400775"/>
    <lineage>
        <taxon>Bacteria</taxon>
        <taxon>Pseudomonadati</taxon>
        <taxon>Pseudomonadota</taxon>
        <taxon>Alphaproteobacteria</taxon>
        <taxon>Caulobacterales</taxon>
        <taxon>Caulobacteraceae</taxon>
        <taxon>Caulobacter</taxon>
    </lineage>
</organism>